<reference evidence="12" key="1">
    <citation type="submission" date="2025-08" db="UniProtKB">
        <authorList>
            <consortium name="Ensembl"/>
        </authorList>
    </citation>
    <scope>IDENTIFICATION</scope>
</reference>
<proteinExistence type="inferred from homology"/>
<evidence type="ECO:0000256" key="3">
    <source>
        <dbReference type="ARBA" id="ARBA00022448"/>
    </source>
</evidence>
<keyword evidence="5" id="KW-0812">Transmembrane</keyword>
<dbReference type="Ensembl" id="ENSTMTT00000004310.1">
    <property type="protein sequence ID" value="ENSTMTP00000004166.1"/>
    <property type="gene ID" value="ENSTMTG00000003070.1"/>
</dbReference>
<comment type="subcellular location">
    <subcellularLocation>
        <location evidence="1">Cell membrane</location>
        <topology evidence="1">Single-pass type I membrane protein</topology>
    </subcellularLocation>
</comment>
<evidence type="ECO:0000256" key="8">
    <source>
        <dbReference type="ARBA" id="ARBA00023136"/>
    </source>
</evidence>
<feature type="region of interest" description="Disordered" evidence="11">
    <location>
        <begin position="124"/>
        <end position="143"/>
    </location>
</feature>
<evidence type="ECO:0000256" key="7">
    <source>
        <dbReference type="ARBA" id="ARBA00022989"/>
    </source>
</evidence>
<dbReference type="GeneTree" id="ENSGT00950000185523"/>
<dbReference type="GO" id="GO:0072659">
    <property type="term" value="P:protein localization to plasma membrane"/>
    <property type="evidence" value="ECO:0007669"/>
    <property type="project" value="TreeGrafter"/>
</dbReference>
<name>A0A674I483_9SAUR</name>
<evidence type="ECO:0000256" key="11">
    <source>
        <dbReference type="SAM" id="MobiDB-lite"/>
    </source>
</evidence>
<evidence type="ECO:0000256" key="6">
    <source>
        <dbReference type="ARBA" id="ARBA00022729"/>
    </source>
</evidence>
<evidence type="ECO:0000313" key="13">
    <source>
        <dbReference type="Proteomes" id="UP000472274"/>
    </source>
</evidence>
<keyword evidence="13" id="KW-1185">Reference proteome</keyword>
<evidence type="ECO:0000256" key="9">
    <source>
        <dbReference type="ARBA" id="ARBA00023157"/>
    </source>
</evidence>
<dbReference type="GO" id="GO:0001525">
    <property type="term" value="P:angiogenesis"/>
    <property type="evidence" value="ECO:0007669"/>
    <property type="project" value="TreeGrafter"/>
</dbReference>
<dbReference type="GO" id="GO:0007186">
    <property type="term" value="P:G protein-coupled receptor signaling pathway"/>
    <property type="evidence" value="ECO:0007669"/>
    <property type="project" value="TreeGrafter"/>
</dbReference>
<accession>A0A674I483</accession>
<evidence type="ECO:0000256" key="10">
    <source>
        <dbReference type="ARBA" id="ARBA00023170"/>
    </source>
</evidence>
<evidence type="ECO:0000256" key="5">
    <source>
        <dbReference type="ARBA" id="ARBA00022692"/>
    </source>
</evidence>
<keyword evidence="6" id="KW-0732">Signal</keyword>
<sequence length="159" mass="17621">GGSAHCRDTYLEWITLYCWTTFHATVMATPEWSWCQWEQIGRIYSDLSNCTVLMAEALSCPWPSPALDSFFLQIHMEYFTNCTVPASSQPSQPPLGPILAMAAVPACLTPLVVALTLRKAREAEPKPDRPLPAAPSVLSRQRASSRTVLGINWKGRESV</sequence>
<dbReference type="PANTHER" id="PTHR14076">
    <property type="entry name" value="RECEPTOR ACTIVITY MODIFYING PROTEIN RAMP"/>
    <property type="match status" value="1"/>
</dbReference>
<dbReference type="InterPro" id="IPR038126">
    <property type="entry name" value="RAMP_sf"/>
</dbReference>
<evidence type="ECO:0000256" key="2">
    <source>
        <dbReference type="ARBA" id="ARBA00007087"/>
    </source>
</evidence>
<reference evidence="12" key="2">
    <citation type="submission" date="2025-09" db="UniProtKB">
        <authorList>
            <consortium name="Ensembl"/>
        </authorList>
    </citation>
    <scope>IDENTIFICATION</scope>
</reference>
<evidence type="ECO:0008006" key="14">
    <source>
        <dbReference type="Google" id="ProtNLM"/>
    </source>
</evidence>
<dbReference type="GO" id="GO:0006816">
    <property type="term" value="P:calcium ion transport"/>
    <property type="evidence" value="ECO:0007669"/>
    <property type="project" value="TreeGrafter"/>
</dbReference>
<comment type="similarity">
    <text evidence="2">Belongs to the RAMP family.</text>
</comment>
<dbReference type="GO" id="GO:0043235">
    <property type="term" value="C:receptor complex"/>
    <property type="evidence" value="ECO:0007669"/>
    <property type="project" value="TreeGrafter"/>
</dbReference>
<keyword evidence="9" id="KW-1015">Disulfide bond</keyword>
<dbReference type="Gene3D" id="1.10.150.510">
    <property type="entry name" value="Receptor activity modifying family"/>
    <property type="match status" value="1"/>
</dbReference>
<dbReference type="GO" id="GO:0031623">
    <property type="term" value="P:receptor internalization"/>
    <property type="evidence" value="ECO:0007669"/>
    <property type="project" value="TreeGrafter"/>
</dbReference>
<dbReference type="GO" id="GO:0009986">
    <property type="term" value="C:cell surface"/>
    <property type="evidence" value="ECO:0007669"/>
    <property type="project" value="TreeGrafter"/>
</dbReference>
<evidence type="ECO:0000256" key="4">
    <source>
        <dbReference type="ARBA" id="ARBA00022475"/>
    </source>
</evidence>
<dbReference type="AlphaFoldDB" id="A0A674I483"/>
<evidence type="ECO:0000256" key="1">
    <source>
        <dbReference type="ARBA" id="ARBA00004251"/>
    </source>
</evidence>
<dbReference type="InterPro" id="IPR006985">
    <property type="entry name" value="RAMP"/>
</dbReference>
<dbReference type="Pfam" id="PF04901">
    <property type="entry name" value="RAMP"/>
    <property type="match status" value="1"/>
</dbReference>
<keyword evidence="7" id="KW-1133">Transmembrane helix</keyword>
<dbReference type="PANTHER" id="PTHR14076:SF9">
    <property type="entry name" value="RECEPTOR ACTIVITY-MODIFYING PROTEIN 2"/>
    <property type="match status" value="1"/>
</dbReference>
<keyword evidence="3" id="KW-0813">Transport</keyword>
<protein>
    <recommendedName>
        <fullName evidence="14">Receptor activity modifying protein 2</fullName>
    </recommendedName>
</protein>
<dbReference type="GO" id="GO:0008277">
    <property type="term" value="P:regulation of G protein-coupled receptor signaling pathway"/>
    <property type="evidence" value="ECO:0007669"/>
    <property type="project" value="InterPro"/>
</dbReference>
<organism evidence="12 13">
    <name type="scientific">Terrapene triunguis</name>
    <name type="common">Three-toed box turtle</name>
    <dbReference type="NCBI Taxonomy" id="2587831"/>
    <lineage>
        <taxon>Eukaryota</taxon>
        <taxon>Metazoa</taxon>
        <taxon>Chordata</taxon>
        <taxon>Craniata</taxon>
        <taxon>Vertebrata</taxon>
        <taxon>Euteleostomi</taxon>
        <taxon>Archelosauria</taxon>
        <taxon>Testudinata</taxon>
        <taxon>Testudines</taxon>
        <taxon>Cryptodira</taxon>
        <taxon>Durocryptodira</taxon>
        <taxon>Testudinoidea</taxon>
        <taxon>Emydidae</taxon>
        <taxon>Terrapene</taxon>
    </lineage>
</organism>
<evidence type="ECO:0000313" key="12">
    <source>
        <dbReference type="Ensembl" id="ENSTMTP00000004166.1"/>
    </source>
</evidence>
<keyword evidence="4" id="KW-1003">Cell membrane</keyword>
<keyword evidence="10" id="KW-0675">Receptor</keyword>
<dbReference type="GO" id="GO:0006886">
    <property type="term" value="P:intracellular protein transport"/>
    <property type="evidence" value="ECO:0007669"/>
    <property type="project" value="InterPro"/>
</dbReference>
<dbReference type="GO" id="GO:0005886">
    <property type="term" value="C:plasma membrane"/>
    <property type="evidence" value="ECO:0007669"/>
    <property type="project" value="UniProtKB-SubCell"/>
</dbReference>
<keyword evidence="8" id="KW-0472">Membrane</keyword>
<dbReference type="InParanoid" id="A0A674I483"/>
<dbReference type="GO" id="GO:0032870">
    <property type="term" value="P:cellular response to hormone stimulus"/>
    <property type="evidence" value="ECO:0007669"/>
    <property type="project" value="TreeGrafter"/>
</dbReference>
<dbReference type="Proteomes" id="UP000472274">
    <property type="component" value="Unplaced"/>
</dbReference>
<dbReference type="GO" id="GO:0015026">
    <property type="term" value="F:coreceptor activity"/>
    <property type="evidence" value="ECO:0007669"/>
    <property type="project" value="InterPro"/>
</dbReference>